<dbReference type="InterPro" id="IPR050140">
    <property type="entry name" value="SRY-related_HMG-box_TF-like"/>
</dbReference>
<evidence type="ECO:0000313" key="8">
    <source>
        <dbReference type="Proteomes" id="UP001324427"/>
    </source>
</evidence>
<protein>
    <recommendedName>
        <fullName evidence="6">HMG box domain-containing protein</fullName>
    </recommendedName>
</protein>
<dbReference type="GO" id="GO:0000122">
    <property type="term" value="P:negative regulation of transcription by RNA polymerase II"/>
    <property type="evidence" value="ECO:0007669"/>
    <property type="project" value="TreeGrafter"/>
</dbReference>
<dbReference type="AlphaFoldDB" id="A0AAV9J6J4"/>
<keyword evidence="3" id="KW-0804">Transcription</keyword>
<dbReference type="Proteomes" id="UP001324427">
    <property type="component" value="Unassembled WGS sequence"/>
</dbReference>
<evidence type="ECO:0000256" key="5">
    <source>
        <dbReference type="SAM" id="MobiDB-lite"/>
    </source>
</evidence>
<keyword evidence="2 4" id="KW-0238">DNA-binding</keyword>
<keyword evidence="1" id="KW-0805">Transcription regulation</keyword>
<feature type="domain" description="HMG box" evidence="6">
    <location>
        <begin position="117"/>
        <end position="185"/>
    </location>
</feature>
<feature type="DNA-binding region" description="HMG box" evidence="4">
    <location>
        <begin position="117"/>
        <end position="185"/>
    </location>
</feature>
<name>A0AAV9J6J4_9PEZI</name>
<proteinExistence type="predicted"/>
<organism evidence="7 8">
    <name type="scientific">Oleoguttula mirabilis</name>
    <dbReference type="NCBI Taxonomy" id="1507867"/>
    <lineage>
        <taxon>Eukaryota</taxon>
        <taxon>Fungi</taxon>
        <taxon>Dikarya</taxon>
        <taxon>Ascomycota</taxon>
        <taxon>Pezizomycotina</taxon>
        <taxon>Dothideomycetes</taxon>
        <taxon>Dothideomycetidae</taxon>
        <taxon>Mycosphaerellales</taxon>
        <taxon>Teratosphaeriaceae</taxon>
        <taxon>Oleoguttula</taxon>
    </lineage>
</organism>
<dbReference type="GO" id="GO:0030154">
    <property type="term" value="P:cell differentiation"/>
    <property type="evidence" value="ECO:0007669"/>
    <property type="project" value="TreeGrafter"/>
</dbReference>
<evidence type="ECO:0000256" key="4">
    <source>
        <dbReference type="PROSITE-ProRule" id="PRU00267"/>
    </source>
</evidence>
<evidence type="ECO:0000256" key="3">
    <source>
        <dbReference type="ARBA" id="ARBA00023163"/>
    </source>
</evidence>
<dbReference type="GO" id="GO:0005634">
    <property type="term" value="C:nucleus"/>
    <property type="evidence" value="ECO:0007669"/>
    <property type="project" value="UniProtKB-UniRule"/>
</dbReference>
<evidence type="ECO:0000256" key="1">
    <source>
        <dbReference type="ARBA" id="ARBA00023015"/>
    </source>
</evidence>
<dbReference type="SMART" id="SM00398">
    <property type="entry name" value="HMG"/>
    <property type="match status" value="1"/>
</dbReference>
<dbReference type="Gene3D" id="1.10.30.10">
    <property type="entry name" value="High mobility group box domain"/>
    <property type="match status" value="1"/>
</dbReference>
<dbReference type="PANTHER" id="PTHR10270">
    <property type="entry name" value="SOX TRANSCRIPTION FACTOR"/>
    <property type="match status" value="1"/>
</dbReference>
<feature type="region of interest" description="Disordered" evidence="5">
    <location>
        <begin position="170"/>
        <end position="197"/>
    </location>
</feature>
<comment type="caution">
    <text evidence="7">The sequence shown here is derived from an EMBL/GenBank/DDBJ whole genome shotgun (WGS) entry which is preliminary data.</text>
</comment>
<keyword evidence="4" id="KW-0539">Nucleus</keyword>
<sequence>MAAQFAALNPKLPPTHAGQLLRDFIDAFDSVQEQLKKGTTPAVVPLTKISLLGTEGVAILKKHLEDATNARFTFSVNASANSVTLIPTGPMPPKPAVTAQTLASPAGVASKASGSKVPRPPNAFIIYRKEWHSRTVAQNPGLHNNAISVILGQKWKAEADHVRAEYKRRAEDAKTQHATNNPGYQYQPRKPSEKKKRMTKNKLAKLAAKAEENGNIIGELAQQPLPDDFDPVSMLDEHLGACAEAQAFTVNAYGQVPVQRAPVLHTNHPWNGFHSGPDPNDTFCSTLEAWNRAHPLLDSVTGDAAFTAQPMINGIGVTFENTNTYLPGVGFYEDAANAAAQSTQENVMSPTGGMDTPHDPYAEVHRQDRLTLDFGDLVDYDGCAGNSGPNSVDPAEADLTYDTDDQVQEADLNNFALSMVGDENAHLYD</sequence>
<evidence type="ECO:0000256" key="2">
    <source>
        <dbReference type="ARBA" id="ARBA00023125"/>
    </source>
</evidence>
<dbReference type="InterPro" id="IPR036910">
    <property type="entry name" value="HMG_box_dom_sf"/>
</dbReference>
<dbReference type="Pfam" id="PF00505">
    <property type="entry name" value="HMG_box"/>
    <property type="match status" value="1"/>
</dbReference>
<keyword evidence="8" id="KW-1185">Reference proteome</keyword>
<gene>
    <name evidence="7" type="ORF">LTR36_009063</name>
</gene>
<dbReference type="InterPro" id="IPR009071">
    <property type="entry name" value="HMG_box_dom"/>
</dbReference>
<dbReference type="GO" id="GO:0001228">
    <property type="term" value="F:DNA-binding transcription activator activity, RNA polymerase II-specific"/>
    <property type="evidence" value="ECO:0007669"/>
    <property type="project" value="TreeGrafter"/>
</dbReference>
<dbReference type="PROSITE" id="PS50118">
    <property type="entry name" value="HMG_BOX_2"/>
    <property type="match status" value="1"/>
</dbReference>
<dbReference type="GO" id="GO:0000978">
    <property type="term" value="F:RNA polymerase II cis-regulatory region sequence-specific DNA binding"/>
    <property type="evidence" value="ECO:0007669"/>
    <property type="project" value="TreeGrafter"/>
</dbReference>
<dbReference type="CDD" id="cd01389">
    <property type="entry name" value="HMG-box_ROX1-like"/>
    <property type="match status" value="1"/>
</dbReference>
<reference evidence="7 8" key="1">
    <citation type="submission" date="2021-11" db="EMBL/GenBank/DDBJ databases">
        <title>Black yeast isolated from Biological Soil Crust.</title>
        <authorList>
            <person name="Kurbessoian T."/>
        </authorList>
    </citation>
    <scope>NUCLEOTIDE SEQUENCE [LARGE SCALE GENOMIC DNA]</scope>
    <source>
        <strain evidence="7 8">CCFEE 5522</strain>
    </source>
</reference>
<dbReference type="PANTHER" id="PTHR10270:SF161">
    <property type="entry name" value="SEX-DETERMINING REGION Y PROTEIN"/>
    <property type="match status" value="1"/>
</dbReference>
<dbReference type="FunFam" id="1.10.30.10:FF:000041">
    <property type="entry name" value="HMG box family protein"/>
    <property type="match status" value="1"/>
</dbReference>
<evidence type="ECO:0000259" key="6">
    <source>
        <dbReference type="PROSITE" id="PS50118"/>
    </source>
</evidence>
<evidence type="ECO:0000313" key="7">
    <source>
        <dbReference type="EMBL" id="KAK4540632.1"/>
    </source>
</evidence>
<dbReference type="SUPFAM" id="SSF47095">
    <property type="entry name" value="HMG-box"/>
    <property type="match status" value="1"/>
</dbReference>
<dbReference type="EMBL" id="JAVFHQ010000064">
    <property type="protein sequence ID" value="KAK4540632.1"/>
    <property type="molecule type" value="Genomic_DNA"/>
</dbReference>
<accession>A0AAV9J6J4</accession>